<keyword evidence="10 11" id="KW-0694">RNA-binding</keyword>
<evidence type="ECO:0000256" key="10">
    <source>
        <dbReference type="ARBA" id="ARBA00022884"/>
    </source>
</evidence>
<accession>A0A387B7S8</accession>
<keyword evidence="6 11" id="KW-0699">rRNA-binding</keyword>
<name>A0A387B7S8_9LACT</name>
<dbReference type="RefSeq" id="WP_120771121.1">
    <property type="nucleotide sequence ID" value="NZ_CP032627.1"/>
</dbReference>
<keyword evidence="8 11" id="KW-0378">Hydrolase</keyword>
<proteinExistence type="inferred from homology"/>
<keyword evidence="9" id="KW-0460">Magnesium</keyword>
<dbReference type="InterPro" id="IPR025156">
    <property type="entry name" value="RNase_M5_C"/>
</dbReference>
<dbReference type="FunFam" id="3.40.1360.10:FF:000006">
    <property type="entry name" value="Ribonuclease M5"/>
    <property type="match status" value="1"/>
</dbReference>
<evidence type="ECO:0000256" key="7">
    <source>
        <dbReference type="ARBA" id="ARBA00022759"/>
    </source>
</evidence>
<dbReference type="GO" id="GO:0046872">
    <property type="term" value="F:metal ion binding"/>
    <property type="evidence" value="ECO:0007669"/>
    <property type="project" value="UniProtKB-KW"/>
</dbReference>
<evidence type="ECO:0000256" key="11">
    <source>
        <dbReference type="HAMAP-Rule" id="MF_01469"/>
    </source>
</evidence>
<evidence type="ECO:0000256" key="2">
    <source>
        <dbReference type="ARBA" id="ARBA00022517"/>
    </source>
</evidence>
<keyword evidence="2 11" id="KW-0690">Ribosome biogenesis</keyword>
<evidence type="ECO:0000259" key="13">
    <source>
        <dbReference type="PROSITE" id="PS50880"/>
    </source>
</evidence>
<dbReference type="GO" id="GO:0043822">
    <property type="term" value="F:ribonuclease M5 activity"/>
    <property type="evidence" value="ECO:0007669"/>
    <property type="project" value="UniProtKB-UniRule"/>
</dbReference>
<dbReference type="Pfam" id="PF13331">
    <property type="entry name" value="DUF4093"/>
    <property type="match status" value="1"/>
</dbReference>
<keyword evidence="7 11" id="KW-0255">Endonuclease</keyword>
<evidence type="ECO:0000256" key="8">
    <source>
        <dbReference type="ARBA" id="ARBA00022801"/>
    </source>
</evidence>
<evidence type="ECO:0000256" key="4">
    <source>
        <dbReference type="ARBA" id="ARBA00022722"/>
    </source>
</evidence>
<dbReference type="PANTHER" id="PTHR39156">
    <property type="entry name" value="RIBONUCLEASE M5"/>
    <property type="match status" value="1"/>
</dbReference>
<keyword evidence="15" id="KW-1185">Reference proteome</keyword>
<comment type="function">
    <text evidence="11">Required for correct processing of both the 5' and 3' ends of 5S rRNA precursor. Cleaves both sides of a double-stranded region yielding mature 5S rRNA in one step.</text>
</comment>
<evidence type="ECO:0000256" key="6">
    <source>
        <dbReference type="ARBA" id="ARBA00022730"/>
    </source>
</evidence>
<evidence type="ECO:0000313" key="14">
    <source>
        <dbReference type="EMBL" id="AYF99732.1"/>
    </source>
</evidence>
<feature type="domain" description="Toprim" evidence="13">
    <location>
        <begin position="8"/>
        <end position="93"/>
    </location>
</feature>
<dbReference type="AlphaFoldDB" id="A0A387B7S8"/>
<dbReference type="InterPro" id="IPR004466">
    <property type="entry name" value="RNase_M5"/>
</dbReference>
<dbReference type="KEGG" id="lact:D7I46_00695"/>
<comment type="similarity">
    <text evidence="11">Belongs to the ribonuclease M5 family.</text>
</comment>
<dbReference type="GO" id="GO:0005737">
    <property type="term" value="C:cytoplasm"/>
    <property type="evidence" value="ECO:0007669"/>
    <property type="project" value="UniProtKB-SubCell"/>
</dbReference>
<keyword evidence="4 11" id="KW-0540">Nuclease</keyword>
<dbReference type="InterPro" id="IPR034141">
    <property type="entry name" value="TOPRIM_RNase_M5-like"/>
</dbReference>
<comment type="catalytic activity">
    <reaction evidence="11">
        <text>Endonucleolytic cleavage of RNA, removing 21 and 42 nucleotides, respectively, from the 5'- and 3'-termini of a 5S-rRNA precursor.</text>
        <dbReference type="EC" id="3.1.26.8"/>
    </reaction>
</comment>
<dbReference type="NCBIfam" id="TIGR00334">
    <property type="entry name" value="5S_RNA_mat_M5"/>
    <property type="match status" value="1"/>
</dbReference>
<protein>
    <recommendedName>
        <fullName evidence="11 12">Ribonuclease M5</fullName>
        <ecNumber evidence="11 12">3.1.26.8</ecNumber>
    </recommendedName>
    <alternativeName>
        <fullName evidence="11">RNase M5</fullName>
    </alternativeName>
    <alternativeName>
        <fullName evidence="11">Ribosomal RNA terminal maturase M5</fullName>
    </alternativeName>
</protein>
<dbReference type="HAMAP" id="MF_01469">
    <property type="entry name" value="RNase_M5"/>
    <property type="match status" value="1"/>
</dbReference>
<gene>
    <name evidence="11 14" type="primary">rnmV</name>
    <name evidence="14" type="ORF">D7I46_00695</name>
</gene>
<evidence type="ECO:0000256" key="12">
    <source>
        <dbReference type="NCBIfam" id="TIGR00334"/>
    </source>
</evidence>
<dbReference type="Proteomes" id="UP000269374">
    <property type="component" value="Chromosome"/>
</dbReference>
<dbReference type="GO" id="GO:0019843">
    <property type="term" value="F:rRNA binding"/>
    <property type="evidence" value="ECO:0007669"/>
    <property type="project" value="UniProtKB-KW"/>
</dbReference>
<dbReference type="OrthoDB" id="9791329at2"/>
<comment type="subcellular location">
    <subcellularLocation>
        <location evidence="11">Cytoplasm</location>
    </subcellularLocation>
</comment>
<sequence length="191" mass="21781">MIEKQRINKVIVVEGRDDTANLKRYFDCDTYETGGSSIDEEDVERLKKLHEKRGIVVFTDPDFQGERIRKIIMQAIPTAEHAFLNRDEARPKGKGSLGVEHAKFDNLQKALTGVLGGKSLLTENLSALTQIDLMKFGLVMGVASRRRREFLCEQLRIGYANGKQLLKRLNMFDISFEEVEKVMNGFDETIK</sequence>
<keyword evidence="3 11" id="KW-0698">rRNA processing</keyword>
<keyword evidence="1 11" id="KW-0963">Cytoplasm</keyword>
<dbReference type="SUPFAM" id="SSF110455">
    <property type="entry name" value="Toprim domain"/>
    <property type="match status" value="1"/>
</dbReference>
<dbReference type="PANTHER" id="PTHR39156:SF1">
    <property type="entry name" value="RIBONUCLEASE M5"/>
    <property type="match status" value="1"/>
</dbReference>
<dbReference type="Pfam" id="PF01751">
    <property type="entry name" value="Toprim"/>
    <property type="match status" value="1"/>
</dbReference>
<evidence type="ECO:0000313" key="15">
    <source>
        <dbReference type="Proteomes" id="UP000269374"/>
    </source>
</evidence>
<keyword evidence="5" id="KW-0479">Metal-binding</keyword>
<dbReference type="Gene3D" id="3.40.1360.10">
    <property type="match status" value="1"/>
</dbReference>
<evidence type="ECO:0000256" key="5">
    <source>
        <dbReference type="ARBA" id="ARBA00022723"/>
    </source>
</evidence>
<reference evidence="14 15" key="1">
    <citation type="submission" date="2018-09" db="EMBL/GenBank/DDBJ databases">
        <title>Genome sequencing of strain 1JSPR-7.</title>
        <authorList>
            <person name="Heo J."/>
            <person name="Kim S.-J."/>
            <person name="Kwon S.-W."/>
        </authorList>
    </citation>
    <scope>NUCLEOTIDE SEQUENCE [LARGE SCALE GENOMIC DNA]</scope>
    <source>
        <strain evidence="14 15">1JSPR-7</strain>
    </source>
</reference>
<organism evidence="14 15">
    <name type="scientific">Lactococcus allomyrinae</name>
    <dbReference type="NCBI Taxonomy" id="2419773"/>
    <lineage>
        <taxon>Bacteria</taxon>
        <taxon>Bacillati</taxon>
        <taxon>Bacillota</taxon>
        <taxon>Bacilli</taxon>
        <taxon>Lactobacillales</taxon>
        <taxon>Streptococcaceae</taxon>
        <taxon>Lactococcus</taxon>
    </lineage>
</organism>
<evidence type="ECO:0000256" key="9">
    <source>
        <dbReference type="ARBA" id="ARBA00022842"/>
    </source>
</evidence>
<dbReference type="CDD" id="cd01027">
    <property type="entry name" value="TOPRIM_RNase_M5_like"/>
    <property type="match status" value="1"/>
</dbReference>
<dbReference type="PROSITE" id="PS50880">
    <property type="entry name" value="TOPRIM"/>
    <property type="match status" value="1"/>
</dbReference>
<evidence type="ECO:0000256" key="1">
    <source>
        <dbReference type="ARBA" id="ARBA00022490"/>
    </source>
</evidence>
<dbReference type="InterPro" id="IPR006171">
    <property type="entry name" value="TOPRIM_dom"/>
</dbReference>
<dbReference type="EMBL" id="CP032627">
    <property type="protein sequence ID" value="AYF99732.1"/>
    <property type="molecule type" value="Genomic_DNA"/>
</dbReference>
<evidence type="ECO:0000256" key="3">
    <source>
        <dbReference type="ARBA" id="ARBA00022552"/>
    </source>
</evidence>
<dbReference type="EC" id="3.1.26.8" evidence="11 12"/>
<dbReference type="SMART" id="SM00493">
    <property type="entry name" value="TOPRIM"/>
    <property type="match status" value="1"/>
</dbReference>
<dbReference type="GO" id="GO:0006364">
    <property type="term" value="P:rRNA processing"/>
    <property type="evidence" value="ECO:0007669"/>
    <property type="project" value="UniProtKB-UniRule"/>
</dbReference>